<dbReference type="Pfam" id="PF02899">
    <property type="entry name" value="Phage_int_SAM_1"/>
    <property type="match status" value="1"/>
</dbReference>
<dbReference type="Gene3D" id="1.10.150.130">
    <property type="match status" value="1"/>
</dbReference>
<dbReference type="EMBL" id="FPBH01000030">
    <property type="protein sequence ID" value="SFU24897.1"/>
    <property type="molecule type" value="Genomic_DNA"/>
</dbReference>
<protein>
    <submittedName>
        <fullName evidence="8">Site-specific recombinase XerD</fullName>
    </submittedName>
</protein>
<dbReference type="GO" id="GO:0015074">
    <property type="term" value="P:DNA integration"/>
    <property type="evidence" value="ECO:0007669"/>
    <property type="project" value="UniProtKB-KW"/>
</dbReference>
<dbReference type="InterPro" id="IPR044068">
    <property type="entry name" value="CB"/>
</dbReference>
<dbReference type="Proteomes" id="UP000198844">
    <property type="component" value="Unassembled WGS sequence"/>
</dbReference>
<dbReference type="OrthoDB" id="8610787at2"/>
<organism evidence="8 9">
    <name type="scientific">Paraburkholderia aspalathi</name>
    <dbReference type="NCBI Taxonomy" id="1324617"/>
    <lineage>
        <taxon>Bacteria</taxon>
        <taxon>Pseudomonadati</taxon>
        <taxon>Pseudomonadota</taxon>
        <taxon>Betaproteobacteria</taxon>
        <taxon>Burkholderiales</taxon>
        <taxon>Burkholderiaceae</taxon>
        <taxon>Paraburkholderia</taxon>
    </lineage>
</organism>
<evidence type="ECO:0000259" key="6">
    <source>
        <dbReference type="PROSITE" id="PS51898"/>
    </source>
</evidence>
<evidence type="ECO:0000256" key="2">
    <source>
        <dbReference type="ARBA" id="ARBA00022908"/>
    </source>
</evidence>
<proteinExistence type="inferred from homology"/>
<keyword evidence="4" id="KW-0233">DNA recombination</keyword>
<dbReference type="InterPro" id="IPR013762">
    <property type="entry name" value="Integrase-like_cat_sf"/>
</dbReference>
<dbReference type="Pfam" id="PF00589">
    <property type="entry name" value="Phage_integrase"/>
    <property type="match status" value="1"/>
</dbReference>
<accession>A0A1I7ELW4</accession>
<dbReference type="GO" id="GO:0003677">
    <property type="term" value="F:DNA binding"/>
    <property type="evidence" value="ECO:0007669"/>
    <property type="project" value="UniProtKB-UniRule"/>
</dbReference>
<keyword evidence="3 5" id="KW-0238">DNA-binding</keyword>
<feature type="domain" description="Core-binding (CB)" evidence="7">
    <location>
        <begin position="36"/>
        <end position="120"/>
    </location>
</feature>
<dbReference type="InterPro" id="IPR002104">
    <property type="entry name" value="Integrase_catalytic"/>
</dbReference>
<dbReference type="CDD" id="cd00397">
    <property type="entry name" value="DNA_BRE_C"/>
    <property type="match status" value="1"/>
</dbReference>
<dbReference type="InterPro" id="IPR050090">
    <property type="entry name" value="Tyrosine_recombinase_XerCD"/>
</dbReference>
<dbReference type="SUPFAM" id="SSF56349">
    <property type="entry name" value="DNA breaking-rejoining enzymes"/>
    <property type="match status" value="1"/>
</dbReference>
<evidence type="ECO:0000256" key="4">
    <source>
        <dbReference type="ARBA" id="ARBA00023172"/>
    </source>
</evidence>
<comment type="similarity">
    <text evidence="1">Belongs to the 'phage' integrase family.</text>
</comment>
<dbReference type="RefSeq" id="WP_093644158.1">
    <property type="nucleotide sequence ID" value="NZ_FPBH01000030.1"/>
</dbReference>
<evidence type="ECO:0000256" key="1">
    <source>
        <dbReference type="ARBA" id="ARBA00008857"/>
    </source>
</evidence>
<dbReference type="GO" id="GO:0006310">
    <property type="term" value="P:DNA recombination"/>
    <property type="evidence" value="ECO:0007669"/>
    <property type="project" value="UniProtKB-KW"/>
</dbReference>
<dbReference type="InterPro" id="IPR010998">
    <property type="entry name" value="Integrase_recombinase_N"/>
</dbReference>
<name>A0A1I7ELW4_9BURK</name>
<evidence type="ECO:0000256" key="5">
    <source>
        <dbReference type="PROSITE-ProRule" id="PRU01248"/>
    </source>
</evidence>
<dbReference type="PROSITE" id="PS51898">
    <property type="entry name" value="TYR_RECOMBINASE"/>
    <property type="match status" value="1"/>
</dbReference>
<dbReference type="PANTHER" id="PTHR30349:SF64">
    <property type="entry name" value="PROPHAGE INTEGRASE INTD-RELATED"/>
    <property type="match status" value="1"/>
</dbReference>
<dbReference type="AlphaFoldDB" id="A0A1I7ELW4"/>
<reference evidence="8 9" key="1">
    <citation type="submission" date="2016-10" db="EMBL/GenBank/DDBJ databases">
        <authorList>
            <person name="de Groot N.N."/>
        </authorList>
    </citation>
    <scope>NUCLEOTIDE SEQUENCE [LARGE SCALE GENOMIC DNA]</scope>
    <source>
        <strain evidence="8 9">LMG 27731</strain>
    </source>
</reference>
<feature type="domain" description="Tyr recombinase" evidence="6">
    <location>
        <begin position="166"/>
        <end position="374"/>
    </location>
</feature>
<dbReference type="InterPro" id="IPR011010">
    <property type="entry name" value="DNA_brk_join_enz"/>
</dbReference>
<dbReference type="InterPro" id="IPR004107">
    <property type="entry name" value="Integrase_SAM-like_N"/>
</dbReference>
<dbReference type="PANTHER" id="PTHR30349">
    <property type="entry name" value="PHAGE INTEGRASE-RELATED"/>
    <property type="match status" value="1"/>
</dbReference>
<dbReference type="Gene3D" id="1.10.443.10">
    <property type="entry name" value="Intergrase catalytic core"/>
    <property type="match status" value="1"/>
</dbReference>
<keyword evidence="2" id="KW-0229">DNA integration</keyword>
<dbReference type="PROSITE" id="PS51900">
    <property type="entry name" value="CB"/>
    <property type="match status" value="1"/>
</dbReference>
<evidence type="ECO:0000313" key="8">
    <source>
        <dbReference type="EMBL" id="SFU24897.1"/>
    </source>
</evidence>
<evidence type="ECO:0000313" key="9">
    <source>
        <dbReference type="Proteomes" id="UP000198844"/>
    </source>
</evidence>
<gene>
    <name evidence="8" type="ORF">SAMN05192563_103093</name>
</gene>
<sequence>MRYLLANEKLVVAGRVWKGFPLLLNTGGHPMEPAQSFLWDLIASNGRVSSPKSWEAYGWALYDFFAFVLANGLDWRQHDSPGMPSALEAYRDWSKGTVGLANTTINNRLRVIVRFYQWAVKKGLIDRPPFNLVSIQTSRQPGFLAHVDATSGKVESPSILLKQQVQSIKILTKEQVKVCYEALPNLTHRLMFSLMLRTGLRQIECRTWPENPAYVFDPSRRRDLRSNQKIRLSLDPRDMEIKNGKPRSIDMPYELMEELDTYSVRHRQMRERNHRNGGKFPILFLTEHGAPYTKGALIAIFAALSRRVGFHVTAHMLRHTYATFLLWSLRKSETFEGEPLLYVRDRMGHADVTTTAIYLHLINSLEGHLVLAHEDEIDQLFAGAGP</sequence>
<evidence type="ECO:0000256" key="3">
    <source>
        <dbReference type="ARBA" id="ARBA00023125"/>
    </source>
</evidence>
<evidence type="ECO:0000259" key="7">
    <source>
        <dbReference type="PROSITE" id="PS51900"/>
    </source>
</evidence>